<evidence type="ECO:0000313" key="4">
    <source>
        <dbReference type="EMBL" id="ASJ03300.1"/>
    </source>
</evidence>
<keyword evidence="5" id="KW-1185">Reference proteome</keyword>
<organism evidence="4 5">
    <name type="scientific">Thermococcus profundus</name>
    <dbReference type="NCBI Taxonomy" id="49899"/>
    <lineage>
        <taxon>Archaea</taxon>
        <taxon>Methanobacteriati</taxon>
        <taxon>Methanobacteriota</taxon>
        <taxon>Thermococci</taxon>
        <taxon>Thermococcales</taxon>
        <taxon>Thermococcaceae</taxon>
        <taxon>Thermococcus</taxon>
    </lineage>
</organism>
<evidence type="ECO:0000313" key="5">
    <source>
        <dbReference type="Proteomes" id="UP000250179"/>
    </source>
</evidence>
<keyword evidence="2 3" id="KW-1277">Toxin-antitoxin system</keyword>
<evidence type="ECO:0000256" key="1">
    <source>
        <dbReference type="ARBA" id="ARBA00006615"/>
    </source>
</evidence>
<gene>
    <name evidence="4" type="ORF">A3L09_08545</name>
</gene>
<dbReference type="InterPro" id="IPR008203">
    <property type="entry name" value="AF2212-like"/>
</dbReference>
<dbReference type="OrthoDB" id="102083at2157"/>
<accession>A0A2Z2M9R2</accession>
<dbReference type="SUPFAM" id="SSF141694">
    <property type="entry name" value="AF2212/PG0164-like"/>
    <property type="match status" value="1"/>
</dbReference>
<dbReference type="AlphaFoldDB" id="A0A2Z2M9R2"/>
<dbReference type="InterPro" id="IPR024069">
    <property type="entry name" value="AF2212-like_dom_sf"/>
</dbReference>
<dbReference type="Proteomes" id="UP000250179">
    <property type="component" value="Chromosome"/>
</dbReference>
<sequence>MGENVEVVEAVYENGVLKPLKPLKLKEGERVLLKVRRESIIGLARELRKKITPETVDMDPTDYLLKLREERDYAGRY</sequence>
<dbReference type="Pfam" id="PF01954">
    <property type="entry name" value="AF2212-like"/>
    <property type="match status" value="1"/>
</dbReference>
<dbReference type="GeneID" id="33320460"/>
<name>A0A2Z2M9R2_THEPR</name>
<dbReference type="RefSeq" id="WP_088858558.1">
    <property type="nucleotide sequence ID" value="NZ_CP014862.1"/>
</dbReference>
<proteinExistence type="inferred from homology"/>
<protein>
    <recommendedName>
        <fullName evidence="3">Antitoxin</fullName>
    </recommendedName>
</protein>
<reference evidence="4 5" key="1">
    <citation type="submission" date="2016-03" db="EMBL/GenBank/DDBJ databases">
        <title>Complete genome sequence of Thermococcus profundus strain DT5432.</title>
        <authorList>
            <person name="Oger P.M."/>
        </authorList>
    </citation>
    <scope>NUCLEOTIDE SEQUENCE [LARGE SCALE GENOMIC DNA]</scope>
    <source>
        <strain evidence="4 5">DT 5432</strain>
    </source>
</reference>
<comment type="similarity">
    <text evidence="1 3">Belongs to the UPF0165 family.</text>
</comment>
<dbReference type="KEGG" id="tprf:A3L09_08545"/>
<evidence type="ECO:0000256" key="3">
    <source>
        <dbReference type="RuleBase" id="RU368051"/>
    </source>
</evidence>
<dbReference type="EMBL" id="CP014862">
    <property type="protein sequence ID" value="ASJ03300.1"/>
    <property type="molecule type" value="Genomic_DNA"/>
</dbReference>
<evidence type="ECO:0000256" key="2">
    <source>
        <dbReference type="ARBA" id="ARBA00022649"/>
    </source>
</evidence>
<comment type="function">
    <text evidence="3">Antitoxin component of a type II toxin-antitoxin (TA) system.</text>
</comment>
<dbReference type="Gene3D" id="4.10.1150.10">
    <property type="entry name" value="AF2212/PG0164-like"/>
    <property type="match status" value="1"/>
</dbReference>